<dbReference type="InterPro" id="IPR013517">
    <property type="entry name" value="FG-GAP"/>
</dbReference>
<feature type="non-terminal residue" evidence="2">
    <location>
        <position position="542"/>
    </location>
</feature>
<reference evidence="2" key="1">
    <citation type="submission" date="2018-05" db="EMBL/GenBank/DDBJ databases">
        <authorList>
            <person name="Lanie J.A."/>
            <person name="Ng W.-L."/>
            <person name="Kazmierczak K.M."/>
            <person name="Andrzejewski T.M."/>
            <person name="Davidsen T.M."/>
            <person name="Wayne K.J."/>
            <person name="Tettelin H."/>
            <person name="Glass J.I."/>
            <person name="Rusch D."/>
            <person name="Podicherti R."/>
            <person name="Tsui H.-C.T."/>
            <person name="Winkler M.E."/>
        </authorList>
    </citation>
    <scope>NUCLEOTIDE SEQUENCE</scope>
</reference>
<sequence length="542" mass="57207">MIIRFLTTLFVLLTGLMSTALSAQLSSSYSFKQGHGRVPWLMVYDHGDYVARDFNGDNTLDVMGLPSAHGSHKVLNEVSWHQGIAFLSAGDGSYRFVRTGARINNTATEWQGDYIAKGPIIVGNGPGGGPSQSPHGGGNAVTEPHPGCGAQCGVNRALIFHGLNTVLGPRFNWHNATTADVNKDGKLDLIGFSAGTVIYLGGNGPGGFQPGAYGRHPGNGEYVDLGAWAENTGAFSGTFKDLDGDKYPEMITAAGAYFSAHNGKPVGSVTVWKNNGGKSFTPYQEFMRPTSNGARAMWVNDGDVLIYGECGDRCAENNSISVYATGGGRLHLKQHFSVTSDRGKRGHAPRLVDVNGDGKKDLVVIHYDATVAEQHRGIWLNNGNGTFSQLRTALFNGVPKAGMRGVVIPTKANGDNRLDWIVIYQDGTFGTLLASGGGSVSSTTVGGVADPVFADYVEAYGDLSAAYSTGSGQNKANWGKSHYCTYGLSEGRTYTGLSAASCLASISNGTSNAASAGDSGEDAAQERAMRFLPLSNWQLGFV</sequence>
<dbReference type="Pfam" id="PF13517">
    <property type="entry name" value="FG-GAP_3"/>
    <property type="match status" value="1"/>
</dbReference>
<dbReference type="EMBL" id="UINC01044757">
    <property type="protein sequence ID" value="SVB50638.1"/>
    <property type="molecule type" value="Genomic_DNA"/>
</dbReference>
<evidence type="ECO:0000313" key="2">
    <source>
        <dbReference type="EMBL" id="SVB50638.1"/>
    </source>
</evidence>
<dbReference type="SUPFAM" id="SSF69318">
    <property type="entry name" value="Integrin alpha N-terminal domain"/>
    <property type="match status" value="1"/>
</dbReference>
<dbReference type="AlphaFoldDB" id="A0A382EIT1"/>
<proteinExistence type="predicted"/>
<accession>A0A382EIT1</accession>
<dbReference type="InterPro" id="IPR028994">
    <property type="entry name" value="Integrin_alpha_N"/>
</dbReference>
<protein>
    <recommendedName>
        <fullName evidence="3">ASPIC/UnbV domain-containing protein</fullName>
    </recommendedName>
</protein>
<dbReference type="Gene3D" id="2.130.10.130">
    <property type="entry name" value="Integrin alpha, N-terminal"/>
    <property type="match status" value="1"/>
</dbReference>
<name>A0A382EIT1_9ZZZZ</name>
<evidence type="ECO:0008006" key="3">
    <source>
        <dbReference type="Google" id="ProtNLM"/>
    </source>
</evidence>
<organism evidence="2">
    <name type="scientific">marine metagenome</name>
    <dbReference type="NCBI Taxonomy" id="408172"/>
    <lineage>
        <taxon>unclassified sequences</taxon>
        <taxon>metagenomes</taxon>
        <taxon>ecological metagenomes</taxon>
    </lineage>
</organism>
<gene>
    <name evidence="2" type="ORF">METZ01_LOCUS203492</name>
</gene>
<evidence type="ECO:0000256" key="1">
    <source>
        <dbReference type="ARBA" id="ARBA00022729"/>
    </source>
</evidence>
<keyword evidence="1" id="KW-0732">Signal</keyword>